<evidence type="ECO:0000256" key="1">
    <source>
        <dbReference type="ARBA" id="ARBA00010963"/>
    </source>
</evidence>
<dbReference type="RefSeq" id="XP_065656959.1">
    <property type="nucleotide sequence ID" value="XM_065800887.1"/>
</dbReference>
<evidence type="ECO:0000313" key="10">
    <source>
        <dbReference type="RefSeq" id="XP_065656961.1"/>
    </source>
</evidence>
<sequence>MQSHVTEESMTINESAIDDTRLLELTRNPFDSNLYERDNFPTLDSSVFQISATPKHDSNGEFRWSIDQIALLKPAEMDLNPNQEYSVVYSTQEDEEQSQRQVDEYFKSALLPSPWLDNRASALKRVTFSPDFPSAHYINGVVNQKINKPNASEEVQLEETLLSDACCQTELTFSMDFDLQILVGKKYYSYSDESGEARALMISSLRRKLFVQEIKTPLKSTSKVCSPYATPSYTTSSPTKQPLDISCAHKNTSITASESSTPSINSFSSASLHNVFESPAKVTPPQIVAVCTPLRHCGDITLSNVSMSPIRSSEKLSSDISDFSYLPDVSLEFNVNGSEIRESSRAVQFKYQDISPIKKEMAVDPATDTLSMQESCQSEFQVSSQQSIKESTAKNMHAFGGFDISSISDYSAKLLHQKEAQQGSIDVTDITSSNIFSIDETTDMNISKCSDDDEPEVLHITDLSLDEKQITDDLSHLLPNFSVIQGNSGEYVSPKIVTFDNHESMTTPLKGILKHRDITTPKRTNLRDFDSLDSTQYNTVYNSGSRRKAAANFLRTSSSILLSSINDKTTLPKPKLSDFSESQSGPDTPVRGYEHRYNENKVSISSVNRQCLRDITIDNIDRSAQNKYFKDYITPMDFPLNHDIVCLRANTALKRAYEVSNSLHIEDKENYCAMNFQNNIRLSSTILSSDSPELRSERPVIRSTGKNYACIDGYYANLSSKHMPVEKENKVESSAISPCLSLDTLSISSNSKNHSPATKKTMRASSQRRISGLTRNYSWPYKSRATSPFFSDDSNIIQQSGNTPQSSRISGNRSRVLPKYRGRSPSFRGEELFDPMKSAYKDFLPSPLK</sequence>
<evidence type="ECO:0000313" key="11">
    <source>
        <dbReference type="RefSeq" id="XP_065656962.1"/>
    </source>
</evidence>
<feature type="region of interest" description="Disordered" evidence="6">
    <location>
        <begin position="799"/>
        <end position="828"/>
    </location>
</feature>
<dbReference type="GeneID" id="100200634"/>
<keyword evidence="3" id="KW-0132">Cell division</keyword>
<evidence type="ECO:0000256" key="4">
    <source>
        <dbReference type="ARBA" id="ARBA00022776"/>
    </source>
</evidence>
<dbReference type="Proteomes" id="UP001652625">
    <property type="component" value="Chromosome 07"/>
</dbReference>
<evidence type="ECO:0000256" key="6">
    <source>
        <dbReference type="SAM" id="MobiDB-lite"/>
    </source>
</evidence>
<evidence type="ECO:0000313" key="9">
    <source>
        <dbReference type="RefSeq" id="XP_065656960.1"/>
    </source>
</evidence>
<keyword evidence="5" id="KW-0131">Cell cycle</keyword>
<proteinExistence type="inferred from homology"/>
<reference evidence="8 9" key="1">
    <citation type="submission" date="2025-05" db="UniProtKB">
        <authorList>
            <consortium name="RefSeq"/>
        </authorList>
    </citation>
    <scope>IDENTIFICATION</scope>
</reference>
<keyword evidence="4" id="KW-0498">Mitosis</keyword>
<accession>A0ABM4C5U6</accession>
<protein>
    <recommendedName>
        <fullName evidence="2">Protein aurora borealis</fullName>
    </recommendedName>
</protein>
<gene>
    <name evidence="8 9 10 11" type="primary">LOC100200634</name>
</gene>
<dbReference type="RefSeq" id="XP_065656961.1">
    <property type="nucleotide sequence ID" value="XM_065800889.1"/>
</dbReference>
<dbReference type="PANTHER" id="PTHR14728:SF2">
    <property type="entry name" value="PROTEIN AURORA BOREALIS"/>
    <property type="match status" value="1"/>
</dbReference>
<evidence type="ECO:0000256" key="5">
    <source>
        <dbReference type="ARBA" id="ARBA00023306"/>
    </source>
</evidence>
<keyword evidence="7" id="KW-1185">Reference proteome</keyword>
<evidence type="ECO:0000313" key="7">
    <source>
        <dbReference type="Proteomes" id="UP001652625"/>
    </source>
</evidence>
<feature type="region of interest" description="Disordered" evidence="6">
    <location>
        <begin position="750"/>
        <end position="769"/>
    </location>
</feature>
<feature type="compositionally biased region" description="Polar residues" evidence="6">
    <location>
        <begin position="799"/>
        <end position="813"/>
    </location>
</feature>
<feature type="region of interest" description="Disordered" evidence="6">
    <location>
        <begin position="572"/>
        <end position="591"/>
    </location>
</feature>
<dbReference type="PANTHER" id="PTHR14728">
    <property type="entry name" value="PROTEIN AURORA BOREALIS"/>
    <property type="match status" value="1"/>
</dbReference>
<organism evidence="7 11">
    <name type="scientific">Hydra vulgaris</name>
    <name type="common">Hydra</name>
    <name type="synonym">Hydra attenuata</name>
    <dbReference type="NCBI Taxonomy" id="6087"/>
    <lineage>
        <taxon>Eukaryota</taxon>
        <taxon>Metazoa</taxon>
        <taxon>Cnidaria</taxon>
        <taxon>Hydrozoa</taxon>
        <taxon>Hydroidolina</taxon>
        <taxon>Anthoathecata</taxon>
        <taxon>Aplanulata</taxon>
        <taxon>Hydridae</taxon>
        <taxon>Hydra</taxon>
    </lineage>
</organism>
<evidence type="ECO:0000313" key="8">
    <source>
        <dbReference type="RefSeq" id="XP_065656959.1"/>
    </source>
</evidence>
<dbReference type="Pfam" id="PF15280">
    <property type="entry name" value="BORA_N"/>
    <property type="match status" value="1"/>
</dbReference>
<dbReference type="PRINTS" id="PR02038">
    <property type="entry name" value="AURORABORA"/>
</dbReference>
<dbReference type="RefSeq" id="XP_065656960.1">
    <property type="nucleotide sequence ID" value="XM_065800888.1"/>
</dbReference>
<evidence type="ECO:0000256" key="2">
    <source>
        <dbReference type="ARBA" id="ARBA00020055"/>
    </source>
</evidence>
<comment type="similarity">
    <text evidence="1">Belongs to the BORA family.</text>
</comment>
<dbReference type="RefSeq" id="XP_065656962.1">
    <property type="nucleotide sequence ID" value="XM_065800890.1"/>
</dbReference>
<dbReference type="InterPro" id="IPR023252">
    <property type="entry name" value="Aurora_borealis_protein"/>
</dbReference>
<evidence type="ECO:0000256" key="3">
    <source>
        <dbReference type="ARBA" id="ARBA00022618"/>
    </source>
</evidence>
<name>A0ABM4C5U6_HYDVU</name>